<dbReference type="AlphaFoldDB" id="A0A2K3KQJ6"/>
<reference evidence="1 2" key="1">
    <citation type="journal article" date="2014" name="Am. J. Bot.">
        <title>Genome assembly and annotation for red clover (Trifolium pratense; Fabaceae).</title>
        <authorList>
            <person name="Istvanek J."/>
            <person name="Jaros M."/>
            <person name="Krenek A."/>
            <person name="Repkova J."/>
        </authorList>
    </citation>
    <scope>NUCLEOTIDE SEQUENCE [LARGE SCALE GENOMIC DNA]</scope>
    <source>
        <strain evidence="2">cv. Tatra</strain>
        <tissue evidence="1">Young leaves</tissue>
    </source>
</reference>
<organism evidence="1 2">
    <name type="scientific">Trifolium pratense</name>
    <name type="common">Red clover</name>
    <dbReference type="NCBI Taxonomy" id="57577"/>
    <lineage>
        <taxon>Eukaryota</taxon>
        <taxon>Viridiplantae</taxon>
        <taxon>Streptophyta</taxon>
        <taxon>Embryophyta</taxon>
        <taxon>Tracheophyta</taxon>
        <taxon>Spermatophyta</taxon>
        <taxon>Magnoliopsida</taxon>
        <taxon>eudicotyledons</taxon>
        <taxon>Gunneridae</taxon>
        <taxon>Pentapetalae</taxon>
        <taxon>rosids</taxon>
        <taxon>fabids</taxon>
        <taxon>Fabales</taxon>
        <taxon>Fabaceae</taxon>
        <taxon>Papilionoideae</taxon>
        <taxon>50 kb inversion clade</taxon>
        <taxon>NPAAA clade</taxon>
        <taxon>Hologalegina</taxon>
        <taxon>IRL clade</taxon>
        <taxon>Trifolieae</taxon>
        <taxon>Trifolium</taxon>
    </lineage>
</organism>
<accession>A0A2K3KQJ6</accession>
<dbReference type="Proteomes" id="UP000236291">
    <property type="component" value="Unassembled WGS sequence"/>
</dbReference>
<evidence type="ECO:0000313" key="1">
    <source>
        <dbReference type="EMBL" id="PNX68549.1"/>
    </source>
</evidence>
<comment type="caution">
    <text evidence="1">The sequence shown here is derived from an EMBL/GenBank/DDBJ whole genome shotgun (WGS) entry which is preliminary data.</text>
</comment>
<evidence type="ECO:0000313" key="2">
    <source>
        <dbReference type="Proteomes" id="UP000236291"/>
    </source>
</evidence>
<sequence>ELHSACDCWNALEGPTAKENRDAVKQRCCDERVSAF</sequence>
<feature type="non-terminal residue" evidence="1">
    <location>
        <position position="1"/>
    </location>
</feature>
<proteinExistence type="predicted"/>
<protein>
    <submittedName>
        <fullName evidence="1">Uncharacterized protein</fullName>
    </submittedName>
</protein>
<reference evidence="1 2" key="2">
    <citation type="journal article" date="2017" name="Front. Plant Sci.">
        <title>Gene Classification and Mining of Molecular Markers Useful in Red Clover (Trifolium pratense) Breeding.</title>
        <authorList>
            <person name="Istvanek J."/>
            <person name="Dluhosova J."/>
            <person name="Dluhos P."/>
            <person name="Patkova L."/>
            <person name="Nedelnik J."/>
            <person name="Repkova J."/>
        </authorList>
    </citation>
    <scope>NUCLEOTIDE SEQUENCE [LARGE SCALE GENOMIC DNA]</scope>
    <source>
        <strain evidence="2">cv. Tatra</strain>
        <tissue evidence="1">Young leaves</tissue>
    </source>
</reference>
<gene>
    <name evidence="1" type="ORF">L195_g064029</name>
</gene>
<dbReference type="EMBL" id="ASHM01230070">
    <property type="protein sequence ID" value="PNX68549.1"/>
    <property type="molecule type" value="Genomic_DNA"/>
</dbReference>
<name>A0A2K3KQJ6_TRIPR</name>